<dbReference type="EMBL" id="CP019288">
    <property type="protein sequence ID" value="QHI34973.1"/>
    <property type="molecule type" value="Genomic_DNA"/>
</dbReference>
<dbReference type="PANTHER" id="PTHR12277:SF81">
    <property type="entry name" value="PROTEIN ABHD13"/>
    <property type="match status" value="1"/>
</dbReference>
<sequence>MKYLKRIGIVIIALYLVIIFMLLSFQEQLIFRSETLPQDHVFTSSVPFEELYLKASGDAILHGLHYKLDNPNGVIIYFHGNAQTLEYWGKWAEKLSQQYNYDVVVMDYRGYGKSTGKRSHKAMLGDGLLFYDYCKTKFSEAEITIFGRSLGGAFATHVAKKSSAKLLLLESTFTSVTAIANKRFWFLPIGWLLQYPFQNDQNIAQITLPTYIIHGTNDVIIPYKHGQKLYEKSGSNTKKFYTIKDGFHNNLISHPTYFEALDEILNTKY</sequence>
<dbReference type="GO" id="GO:0070205">
    <property type="term" value="F:2-succinyl-6-hydroxy-2,4-cyclohexadiene-1-carboxylate synthase activity"/>
    <property type="evidence" value="ECO:0007669"/>
    <property type="project" value="UniProtKB-EC"/>
</dbReference>
<evidence type="ECO:0000313" key="4">
    <source>
        <dbReference type="Proteomes" id="UP000464657"/>
    </source>
</evidence>
<dbReference type="RefSeq" id="WP_160127752.1">
    <property type="nucleotide sequence ID" value="NZ_CP019288.1"/>
</dbReference>
<dbReference type="Proteomes" id="UP000464657">
    <property type="component" value="Chromosome"/>
</dbReference>
<keyword evidence="1" id="KW-0472">Membrane</keyword>
<dbReference type="PANTHER" id="PTHR12277">
    <property type="entry name" value="ALPHA/BETA HYDROLASE DOMAIN-CONTAINING PROTEIN"/>
    <property type="match status" value="1"/>
</dbReference>
<feature type="domain" description="Serine aminopeptidase S33" evidence="2">
    <location>
        <begin position="201"/>
        <end position="249"/>
    </location>
</feature>
<dbReference type="KEGG" id="kan:IMCC3317_03190"/>
<name>A0A7L4ZE07_9FLAO</name>
<feature type="transmembrane region" description="Helical" evidence="1">
    <location>
        <begin position="7"/>
        <end position="25"/>
    </location>
</feature>
<dbReference type="InterPro" id="IPR022742">
    <property type="entry name" value="Hydrolase_4"/>
</dbReference>
<keyword evidence="4" id="KW-1185">Reference proteome</keyword>
<dbReference type="SUPFAM" id="SSF53474">
    <property type="entry name" value="alpha/beta-Hydrolases"/>
    <property type="match status" value="1"/>
</dbReference>
<reference evidence="3 4" key="1">
    <citation type="journal article" date="2013" name="Int. J. Syst. Evol. Microbiol.">
        <title>Kordia antarctica sp. nov., isolated from Antarctic seawater.</title>
        <authorList>
            <person name="Baek K."/>
            <person name="Choi A."/>
            <person name="Kang I."/>
            <person name="Lee K."/>
            <person name="Cho J.C."/>
        </authorList>
    </citation>
    <scope>NUCLEOTIDE SEQUENCE [LARGE SCALE GENOMIC DNA]</scope>
    <source>
        <strain evidence="3 4">IMCC3317</strain>
    </source>
</reference>
<dbReference type="AlphaFoldDB" id="A0A7L4ZE07"/>
<accession>A0A7L4ZE07</accession>
<gene>
    <name evidence="3" type="primary">menH_1</name>
    <name evidence="3" type="ORF">IMCC3317_03190</name>
</gene>
<evidence type="ECO:0000256" key="1">
    <source>
        <dbReference type="SAM" id="Phobius"/>
    </source>
</evidence>
<organism evidence="3 4">
    <name type="scientific">Kordia antarctica</name>
    <dbReference type="NCBI Taxonomy" id="1218801"/>
    <lineage>
        <taxon>Bacteria</taxon>
        <taxon>Pseudomonadati</taxon>
        <taxon>Bacteroidota</taxon>
        <taxon>Flavobacteriia</taxon>
        <taxon>Flavobacteriales</taxon>
        <taxon>Flavobacteriaceae</taxon>
        <taxon>Kordia</taxon>
    </lineage>
</organism>
<keyword evidence="1" id="KW-1133">Transmembrane helix</keyword>
<feature type="domain" description="Serine aminopeptidase S33" evidence="2">
    <location>
        <begin position="70"/>
        <end position="175"/>
    </location>
</feature>
<dbReference type="EC" id="4.2.99.20" evidence="3"/>
<protein>
    <submittedName>
        <fullName evidence="3">2-succinyl-6-hydroxy-2, 4-cyclohexadiene-1-carboxylate synthase</fullName>
        <ecNumber evidence="3">4.2.99.20</ecNumber>
    </submittedName>
</protein>
<keyword evidence="3" id="KW-0456">Lyase</keyword>
<dbReference type="InterPro" id="IPR029058">
    <property type="entry name" value="AB_hydrolase_fold"/>
</dbReference>
<dbReference type="Gene3D" id="3.40.50.1820">
    <property type="entry name" value="alpha/beta hydrolase"/>
    <property type="match status" value="1"/>
</dbReference>
<dbReference type="Pfam" id="PF12146">
    <property type="entry name" value="Hydrolase_4"/>
    <property type="match status" value="2"/>
</dbReference>
<keyword evidence="1" id="KW-0812">Transmembrane</keyword>
<proteinExistence type="predicted"/>
<evidence type="ECO:0000259" key="2">
    <source>
        <dbReference type="Pfam" id="PF12146"/>
    </source>
</evidence>
<evidence type="ECO:0000313" key="3">
    <source>
        <dbReference type="EMBL" id="QHI34973.1"/>
    </source>
</evidence>
<dbReference type="OrthoDB" id="9777090at2"/>